<dbReference type="PANTHER" id="PTHR11439">
    <property type="entry name" value="GAG-POL-RELATED RETROTRANSPOSON"/>
    <property type="match status" value="1"/>
</dbReference>
<dbReference type="PANTHER" id="PTHR11439:SF467">
    <property type="entry name" value="INTEGRASE CATALYTIC DOMAIN-CONTAINING PROTEIN"/>
    <property type="match status" value="1"/>
</dbReference>
<accession>A0AAW2SBF5</accession>
<dbReference type="AlphaFoldDB" id="A0AAW2SBF5"/>
<dbReference type="SUPFAM" id="SSF56672">
    <property type="entry name" value="DNA/RNA polymerases"/>
    <property type="match status" value="1"/>
</dbReference>
<organism evidence="2">
    <name type="scientific">Sesamum calycinum</name>
    <dbReference type="NCBI Taxonomy" id="2727403"/>
    <lineage>
        <taxon>Eukaryota</taxon>
        <taxon>Viridiplantae</taxon>
        <taxon>Streptophyta</taxon>
        <taxon>Embryophyta</taxon>
        <taxon>Tracheophyta</taxon>
        <taxon>Spermatophyta</taxon>
        <taxon>Magnoliopsida</taxon>
        <taxon>eudicotyledons</taxon>
        <taxon>Gunneridae</taxon>
        <taxon>Pentapetalae</taxon>
        <taxon>asterids</taxon>
        <taxon>lamiids</taxon>
        <taxon>Lamiales</taxon>
        <taxon>Pedaliaceae</taxon>
        <taxon>Sesamum</taxon>
    </lineage>
</organism>
<evidence type="ECO:0000259" key="1">
    <source>
        <dbReference type="Pfam" id="PF07727"/>
    </source>
</evidence>
<dbReference type="EMBL" id="JACGWM010000002">
    <property type="protein sequence ID" value="KAL0389043.1"/>
    <property type="molecule type" value="Genomic_DNA"/>
</dbReference>
<dbReference type="InterPro" id="IPR013103">
    <property type="entry name" value="RVT_2"/>
</dbReference>
<reference evidence="2" key="1">
    <citation type="submission" date="2020-06" db="EMBL/GenBank/DDBJ databases">
        <authorList>
            <person name="Li T."/>
            <person name="Hu X."/>
            <person name="Zhang T."/>
            <person name="Song X."/>
            <person name="Zhang H."/>
            <person name="Dai N."/>
            <person name="Sheng W."/>
            <person name="Hou X."/>
            <person name="Wei L."/>
        </authorList>
    </citation>
    <scope>NUCLEOTIDE SEQUENCE</scope>
    <source>
        <strain evidence="2">KEN8</strain>
        <tissue evidence="2">Leaf</tissue>
    </source>
</reference>
<dbReference type="Pfam" id="PF07727">
    <property type="entry name" value="RVT_2"/>
    <property type="match status" value="1"/>
</dbReference>
<name>A0AAW2SBF5_9LAMI</name>
<comment type="caution">
    <text evidence="2">The sequence shown here is derived from an EMBL/GenBank/DDBJ whole genome shotgun (WGS) entry which is preliminary data.</text>
</comment>
<proteinExistence type="predicted"/>
<evidence type="ECO:0000313" key="2">
    <source>
        <dbReference type="EMBL" id="KAL0389043.1"/>
    </source>
</evidence>
<reference evidence="2" key="2">
    <citation type="journal article" date="2024" name="Plant">
        <title>Genomic evolution and insights into agronomic trait innovations of Sesamum species.</title>
        <authorList>
            <person name="Miao H."/>
            <person name="Wang L."/>
            <person name="Qu L."/>
            <person name="Liu H."/>
            <person name="Sun Y."/>
            <person name="Le M."/>
            <person name="Wang Q."/>
            <person name="Wei S."/>
            <person name="Zheng Y."/>
            <person name="Lin W."/>
            <person name="Duan Y."/>
            <person name="Cao H."/>
            <person name="Xiong S."/>
            <person name="Wang X."/>
            <person name="Wei L."/>
            <person name="Li C."/>
            <person name="Ma Q."/>
            <person name="Ju M."/>
            <person name="Zhao R."/>
            <person name="Li G."/>
            <person name="Mu C."/>
            <person name="Tian Q."/>
            <person name="Mei H."/>
            <person name="Zhang T."/>
            <person name="Gao T."/>
            <person name="Zhang H."/>
        </authorList>
    </citation>
    <scope>NUCLEOTIDE SEQUENCE</scope>
    <source>
        <strain evidence="2">KEN8</strain>
    </source>
</reference>
<gene>
    <name evidence="2" type="ORF">Scaly_0261400</name>
</gene>
<dbReference type="CDD" id="cd09272">
    <property type="entry name" value="RNase_HI_RT_Ty1"/>
    <property type="match status" value="1"/>
</dbReference>
<protein>
    <submittedName>
        <fullName evidence="2">Copia protein</fullName>
    </submittedName>
</protein>
<dbReference type="InterPro" id="IPR043502">
    <property type="entry name" value="DNA/RNA_pol_sf"/>
</dbReference>
<feature type="domain" description="Reverse transcriptase Ty1/copia-type" evidence="1">
    <location>
        <begin position="5"/>
        <end position="87"/>
    </location>
</feature>
<sequence length="187" mass="20770">MAQEIMVLYVDDILLASNDIGLLHETKRFLAKNFEMKDLGEASYVLGLEIHRDRSRGVLGLSQKNYIEKVLKRYGIQDCKPGDTPVTKGDKFSLKQCPKNNFGRKRVAEDSLFLCSGESYVCSDQIEIIGYTDFDFAGCQDSMKSTSGYIYMLAEGAISWKSVKQSLIASSTMAAVIACYEASNQGI</sequence>